<feature type="domain" description="DUF7043" evidence="1">
    <location>
        <begin position="231"/>
        <end position="325"/>
    </location>
</feature>
<gene>
    <name evidence="2" type="ORF">GSLYS_00013354001</name>
</gene>
<organism evidence="2 3">
    <name type="scientific">Lymnaea stagnalis</name>
    <name type="common">Great pond snail</name>
    <name type="synonym">Helix stagnalis</name>
    <dbReference type="NCBI Taxonomy" id="6523"/>
    <lineage>
        <taxon>Eukaryota</taxon>
        <taxon>Metazoa</taxon>
        <taxon>Spiralia</taxon>
        <taxon>Lophotrochozoa</taxon>
        <taxon>Mollusca</taxon>
        <taxon>Gastropoda</taxon>
        <taxon>Heterobranchia</taxon>
        <taxon>Euthyneura</taxon>
        <taxon>Panpulmonata</taxon>
        <taxon>Hygrophila</taxon>
        <taxon>Lymnaeoidea</taxon>
        <taxon>Lymnaeidae</taxon>
        <taxon>Lymnaea</taxon>
    </lineage>
</organism>
<dbReference type="Pfam" id="PF23070">
    <property type="entry name" value="DUF7043"/>
    <property type="match status" value="1"/>
</dbReference>
<dbReference type="EMBL" id="CAXITT010000346">
    <property type="protein sequence ID" value="CAL1539621.1"/>
    <property type="molecule type" value="Genomic_DNA"/>
</dbReference>
<keyword evidence="3" id="KW-1185">Reference proteome</keyword>
<evidence type="ECO:0000313" key="2">
    <source>
        <dbReference type="EMBL" id="CAL1539621.1"/>
    </source>
</evidence>
<dbReference type="AlphaFoldDB" id="A0AAV2I368"/>
<dbReference type="Proteomes" id="UP001497497">
    <property type="component" value="Unassembled WGS sequence"/>
</dbReference>
<comment type="caution">
    <text evidence="2">The sequence shown here is derived from an EMBL/GenBank/DDBJ whole genome shotgun (WGS) entry which is preliminary data.</text>
</comment>
<accession>A0AAV2I368</accession>
<dbReference type="InterPro" id="IPR055471">
    <property type="entry name" value="DUF7043"/>
</dbReference>
<evidence type="ECO:0000259" key="1">
    <source>
        <dbReference type="Pfam" id="PF23070"/>
    </source>
</evidence>
<dbReference type="PANTHER" id="PTHR22255:SF4">
    <property type="entry name" value="CATION-INDEPENDENT MANNOSE-6-PHOSPHATE RECEPTOR"/>
    <property type="match status" value="1"/>
</dbReference>
<proteinExistence type="predicted"/>
<feature type="non-terminal residue" evidence="2">
    <location>
        <position position="405"/>
    </location>
</feature>
<sequence length="405" mass="46929">MKFVKRSDNVVQVYEGPLSDLNDKNLCDEDGLHLDEWPWTAPVNGQPNFCAVSGGFSFRTIRRLTNEDLCEEEWRRSTLEVECIKGDGMDFIAPTDSNCNPFLKHGDWKRLTCWAGWTFGQFIFIVASDVGSQPRYCLRFPRVQEGEFTVLIYFSVICPTEADGKPPHGIEYYELKMFRKDPKQCHDDNSDKCREVITMPDMCVKDKVFAPHCPKTCGKCTTVNNINGRRCWLEPSLFGDWRLYEKSRTYDVVIDQEKAVFSHMGSFQCLEVDNKGRRYKMASLFDNGCSHRYTCMEFIRRNNNVLQYRTSPSDRSELKMEDLCNFRDDPYPLTDFFRSFYFKNLILAKDLWPHYCGVNSVIPFNGTINGRQCAGNVSDWDEQSCTTRGLLTLKSDTCKELILPM</sequence>
<evidence type="ECO:0000313" key="3">
    <source>
        <dbReference type="Proteomes" id="UP001497497"/>
    </source>
</evidence>
<reference evidence="2 3" key="1">
    <citation type="submission" date="2024-04" db="EMBL/GenBank/DDBJ databases">
        <authorList>
            <consortium name="Genoscope - CEA"/>
            <person name="William W."/>
        </authorList>
    </citation>
    <scope>NUCLEOTIDE SEQUENCE [LARGE SCALE GENOMIC DNA]</scope>
</reference>
<name>A0AAV2I368_LYMST</name>
<dbReference type="PANTHER" id="PTHR22255">
    <property type="entry name" value="LP06548P"/>
    <property type="match status" value="1"/>
</dbReference>
<protein>
    <recommendedName>
        <fullName evidence="1">DUF7043 domain-containing protein</fullName>
    </recommendedName>
</protein>